<reference evidence="3" key="1">
    <citation type="journal article" date="2020" name="Stud. Mycol.">
        <title>101 Dothideomycetes genomes: A test case for predicting lifestyles and emergence of pathogens.</title>
        <authorList>
            <person name="Haridas S."/>
            <person name="Albert R."/>
            <person name="Binder M."/>
            <person name="Bloem J."/>
            <person name="LaButti K."/>
            <person name="Salamov A."/>
            <person name="Andreopoulos B."/>
            <person name="Baker S."/>
            <person name="Barry K."/>
            <person name="Bills G."/>
            <person name="Bluhm B."/>
            <person name="Cannon C."/>
            <person name="Castanera R."/>
            <person name="Culley D."/>
            <person name="Daum C."/>
            <person name="Ezra D."/>
            <person name="Gonzalez J."/>
            <person name="Henrissat B."/>
            <person name="Kuo A."/>
            <person name="Liang C."/>
            <person name="Lipzen A."/>
            <person name="Lutzoni F."/>
            <person name="Magnuson J."/>
            <person name="Mondo S."/>
            <person name="Nolan M."/>
            <person name="Ohm R."/>
            <person name="Pangilinan J."/>
            <person name="Park H.-J."/>
            <person name="Ramirez L."/>
            <person name="Alfaro M."/>
            <person name="Sun H."/>
            <person name="Tritt A."/>
            <person name="Yoshinaga Y."/>
            <person name="Zwiers L.-H."/>
            <person name="Turgeon B."/>
            <person name="Goodwin S."/>
            <person name="Spatafora J."/>
            <person name="Crous P."/>
            <person name="Grigoriev I."/>
        </authorList>
    </citation>
    <scope>NUCLEOTIDE SEQUENCE [LARGE SCALE GENOMIC DNA]</scope>
    <source>
        <strain evidence="3">CBS 304.66</strain>
    </source>
</reference>
<dbReference type="GO" id="GO:0000184">
    <property type="term" value="P:nuclear-transcribed mRNA catabolic process, nonsense-mediated decay"/>
    <property type="evidence" value="ECO:0007669"/>
    <property type="project" value="UniProtKB-KW"/>
</dbReference>
<dbReference type="GO" id="GO:0035145">
    <property type="term" value="C:exon-exon junction complex"/>
    <property type="evidence" value="ECO:0007669"/>
    <property type="project" value="InterPro"/>
</dbReference>
<dbReference type="OrthoDB" id="5374349at2759"/>
<dbReference type="SUPFAM" id="SSF54928">
    <property type="entry name" value="RNA-binding domain, RBD"/>
    <property type="match status" value="1"/>
</dbReference>
<dbReference type="CDD" id="cd00590">
    <property type="entry name" value="RRM_SF"/>
    <property type="match status" value="1"/>
</dbReference>
<organism evidence="2 3">
    <name type="scientific">Lojkania enalia</name>
    <dbReference type="NCBI Taxonomy" id="147567"/>
    <lineage>
        <taxon>Eukaryota</taxon>
        <taxon>Fungi</taxon>
        <taxon>Dikarya</taxon>
        <taxon>Ascomycota</taxon>
        <taxon>Pezizomycotina</taxon>
        <taxon>Dothideomycetes</taxon>
        <taxon>Pleosporomycetidae</taxon>
        <taxon>Pleosporales</taxon>
        <taxon>Pleosporales incertae sedis</taxon>
        <taxon>Lojkania</taxon>
    </lineage>
</organism>
<dbReference type="GO" id="GO:0051028">
    <property type="term" value="P:mRNA transport"/>
    <property type="evidence" value="ECO:0007669"/>
    <property type="project" value="UniProtKB-KW"/>
</dbReference>
<evidence type="ECO:0008006" key="4">
    <source>
        <dbReference type="Google" id="ProtNLM"/>
    </source>
</evidence>
<name>A0A9P4K5P7_9PLEO</name>
<dbReference type="GO" id="GO:0003729">
    <property type="term" value="F:mRNA binding"/>
    <property type="evidence" value="ECO:0007669"/>
    <property type="project" value="InterPro"/>
</dbReference>
<dbReference type="Gene3D" id="3.30.70.330">
    <property type="match status" value="1"/>
</dbReference>
<dbReference type="GO" id="GO:0006417">
    <property type="term" value="P:regulation of translation"/>
    <property type="evidence" value="ECO:0007669"/>
    <property type="project" value="UniProtKB-KW"/>
</dbReference>
<accession>A0A9P4K5P7</accession>
<dbReference type="InterPro" id="IPR035979">
    <property type="entry name" value="RBD_domain_sf"/>
</dbReference>
<dbReference type="EMBL" id="ML986638">
    <property type="protein sequence ID" value="KAF2262613.1"/>
    <property type="molecule type" value="Genomic_DNA"/>
</dbReference>
<dbReference type="Proteomes" id="UP000800093">
    <property type="component" value="Unassembled WGS sequence"/>
</dbReference>
<feature type="region of interest" description="Disordered" evidence="1">
    <location>
        <begin position="242"/>
        <end position="275"/>
    </location>
</feature>
<dbReference type="GO" id="GO:0006397">
    <property type="term" value="P:mRNA processing"/>
    <property type="evidence" value="ECO:0007669"/>
    <property type="project" value="UniProtKB-KW"/>
</dbReference>
<comment type="caution">
    <text evidence="2">The sequence shown here is derived from an EMBL/GenBank/DDBJ whole genome shotgun (WGS) entry which is preliminary data.</text>
</comment>
<proteinExistence type="predicted"/>
<evidence type="ECO:0000313" key="2">
    <source>
        <dbReference type="EMBL" id="KAF2262613.1"/>
    </source>
</evidence>
<evidence type="ECO:0000256" key="1">
    <source>
        <dbReference type="SAM" id="MobiDB-lite"/>
    </source>
</evidence>
<sequence>MSESASFADFVKEAREQKRKDALAQEILGRGRKGGAGSIQNTRNNSQKPSLLSRMSGVGKQRASSAKPNIDGKWKHDLHALNNPDGPPKKRLNRTVSASQIDRNTRTFDKFKSVVQNNARDGPGTQTAGFSIKGIAATGPWKVIASNFAPGTTAADIEAVMSPHGPGLMSCKLLSSTPTVMVEMIFDQKDDAENVIATFNNKKADGRLLYVYMKEPSSTAITPSQPSSGLLRSSYDDMDIDTTIRGRTGGSFQDGRFGFSERTGLNPPRGPRRRF</sequence>
<feature type="region of interest" description="Disordered" evidence="1">
    <location>
        <begin position="25"/>
        <end position="96"/>
    </location>
</feature>
<dbReference type="InterPro" id="IPR012677">
    <property type="entry name" value="Nucleotide-bd_a/b_plait_sf"/>
</dbReference>
<dbReference type="GO" id="GO:0008380">
    <property type="term" value="P:RNA splicing"/>
    <property type="evidence" value="ECO:0007669"/>
    <property type="project" value="UniProtKB-KW"/>
</dbReference>
<gene>
    <name evidence="2" type="ORF">CC78DRAFT_534652</name>
</gene>
<dbReference type="GO" id="GO:0005737">
    <property type="term" value="C:cytoplasm"/>
    <property type="evidence" value="ECO:0007669"/>
    <property type="project" value="UniProtKB-SubCell"/>
</dbReference>
<feature type="compositionally biased region" description="Polar residues" evidence="1">
    <location>
        <begin position="38"/>
        <end position="50"/>
    </location>
</feature>
<keyword evidence="3" id="KW-1185">Reference proteome</keyword>
<protein>
    <recommendedName>
        <fullName evidence="4">RRM domain-containing protein</fullName>
    </recommendedName>
</protein>
<dbReference type="AlphaFoldDB" id="A0A9P4K5P7"/>
<evidence type="ECO:0000313" key="3">
    <source>
        <dbReference type="Proteomes" id="UP000800093"/>
    </source>
</evidence>
<feature type="compositionally biased region" description="Basic and acidic residues" evidence="1">
    <location>
        <begin position="70"/>
        <end position="79"/>
    </location>
</feature>